<keyword evidence="1" id="KW-0472">Membrane</keyword>
<dbReference type="RefSeq" id="XP_013898561.1">
    <property type="nucleotide sequence ID" value="XM_014043107.1"/>
</dbReference>
<dbReference type="PANTHER" id="PTHR36367">
    <property type="entry name" value="TRANSMEMBRANE PROTEIN"/>
    <property type="match status" value="1"/>
</dbReference>
<feature type="transmembrane region" description="Helical" evidence="1">
    <location>
        <begin position="134"/>
        <end position="152"/>
    </location>
</feature>
<gene>
    <name evidence="2" type="ORF">MNEG_8418</name>
</gene>
<dbReference type="STRING" id="145388.A0A0D2MFR9"/>
<keyword evidence="1" id="KW-0812">Transmembrane</keyword>
<protein>
    <submittedName>
        <fullName evidence="2">Uncharacterized protein</fullName>
    </submittedName>
</protein>
<organism evidence="2 3">
    <name type="scientific">Monoraphidium neglectum</name>
    <dbReference type="NCBI Taxonomy" id="145388"/>
    <lineage>
        <taxon>Eukaryota</taxon>
        <taxon>Viridiplantae</taxon>
        <taxon>Chlorophyta</taxon>
        <taxon>core chlorophytes</taxon>
        <taxon>Chlorophyceae</taxon>
        <taxon>CS clade</taxon>
        <taxon>Sphaeropleales</taxon>
        <taxon>Selenastraceae</taxon>
        <taxon>Monoraphidium</taxon>
    </lineage>
</organism>
<keyword evidence="3" id="KW-1185">Reference proteome</keyword>
<evidence type="ECO:0000313" key="3">
    <source>
        <dbReference type="Proteomes" id="UP000054498"/>
    </source>
</evidence>
<feature type="transmembrane region" description="Helical" evidence="1">
    <location>
        <begin position="20"/>
        <end position="42"/>
    </location>
</feature>
<dbReference type="OrthoDB" id="201750at2759"/>
<proteinExistence type="predicted"/>
<accession>A0A0D2MFR9</accession>
<dbReference type="GeneID" id="25741294"/>
<evidence type="ECO:0000313" key="2">
    <source>
        <dbReference type="EMBL" id="KIY99541.1"/>
    </source>
</evidence>
<sequence>MFVPVIFSDAAAKKVTNKAAWSTAIAFTTNIAFFPFLALRAAPEPPGAPKPAPGGTQAAPGWGAATGAICLALCGLSAAWAVAGRPEMAGGLAERAAYLQEEFGSNRVFWAFFLDCGLFWAWQAVLLAGAEAKYRFVPVAGLAAWLIAGNGAQGRQQAAKQ</sequence>
<feature type="transmembrane region" description="Helical" evidence="1">
    <location>
        <begin position="62"/>
        <end position="83"/>
    </location>
</feature>
<dbReference type="EMBL" id="KK101817">
    <property type="protein sequence ID" value="KIY99541.1"/>
    <property type="molecule type" value="Genomic_DNA"/>
</dbReference>
<evidence type="ECO:0000256" key="1">
    <source>
        <dbReference type="SAM" id="Phobius"/>
    </source>
</evidence>
<dbReference type="PANTHER" id="PTHR36367:SF2">
    <property type="entry name" value="TRANSMEMBRANE PROTEIN"/>
    <property type="match status" value="1"/>
</dbReference>
<reference evidence="2 3" key="1">
    <citation type="journal article" date="2013" name="BMC Genomics">
        <title>Reconstruction of the lipid metabolism for the microalga Monoraphidium neglectum from its genome sequence reveals characteristics suitable for biofuel production.</title>
        <authorList>
            <person name="Bogen C."/>
            <person name="Al-Dilaimi A."/>
            <person name="Albersmeier A."/>
            <person name="Wichmann J."/>
            <person name="Grundmann M."/>
            <person name="Rupp O."/>
            <person name="Lauersen K.J."/>
            <person name="Blifernez-Klassen O."/>
            <person name="Kalinowski J."/>
            <person name="Goesmann A."/>
            <person name="Mussgnug J.H."/>
            <person name="Kruse O."/>
        </authorList>
    </citation>
    <scope>NUCLEOTIDE SEQUENCE [LARGE SCALE GENOMIC DNA]</scope>
    <source>
        <strain evidence="2 3">SAG 48.87</strain>
    </source>
</reference>
<dbReference type="AlphaFoldDB" id="A0A0D2MFR9"/>
<feature type="transmembrane region" description="Helical" evidence="1">
    <location>
        <begin position="108"/>
        <end position="128"/>
    </location>
</feature>
<keyword evidence="1" id="KW-1133">Transmembrane helix</keyword>
<dbReference type="Proteomes" id="UP000054498">
    <property type="component" value="Unassembled WGS sequence"/>
</dbReference>
<name>A0A0D2MFR9_9CHLO</name>
<dbReference type="KEGG" id="mng:MNEG_8418"/>